<keyword evidence="5" id="KW-1185">Reference proteome</keyword>
<feature type="domain" description="HTH luxR-type" evidence="3">
    <location>
        <begin position="144"/>
        <end position="209"/>
    </location>
</feature>
<evidence type="ECO:0000259" key="3">
    <source>
        <dbReference type="PROSITE" id="PS50043"/>
    </source>
</evidence>
<dbReference type="Gene3D" id="1.10.10.10">
    <property type="entry name" value="Winged helix-like DNA-binding domain superfamily/Winged helix DNA-binding domain"/>
    <property type="match status" value="1"/>
</dbReference>
<dbReference type="PROSITE" id="PS50043">
    <property type="entry name" value="HTH_LUXR_2"/>
    <property type="match status" value="1"/>
</dbReference>
<dbReference type="SUPFAM" id="SSF46894">
    <property type="entry name" value="C-terminal effector domain of the bipartite response regulators"/>
    <property type="match status" value="1"/>
</dbReference>
<evidence type="ECO:0000313" key="4">
    <source>
        <dbReference type="EMBL" id="MDN5212648.1"/>
    </source>
</evidence>
<dbReference type="CDD" id="cd06170">
    <property type="entry name" value="LuxR_C_like"/>
    <property type="match status" value="1"/>
</dbReference>
<dbReference type="PANTHER" id="PTHR43214:SF43">
    <property type="entry name" value="TWO-COMPONENT RESPONSE REGULATOR"/>
    <property type="match status" value="1"/>
</dbReference>
<accession>A0ABT8L4K8</accession>
<proteinExistence type="predicted"/>
<organism evidence="4 5">
    <name type="scientific">Agaribacillus aureus</name>
    <dbReference type="NCBI Taxonomy" id="3051825"/>
    <lineage>
        <taxon>Bacteria</taxon>
        <taxon>Pseudomonadati</taxon>
        <taxon>Bacteroidota</taxon>
        <taxon>Cytophagia</taxon>
        <taxon>Cytophagales</taxon>
        <taxon>Splendidivirgaceae</taxon>
        <taxon>Agaribacillus</taxon>
    </lineage>
</organism>
<protein>
    <submittedName>
        <fullName evidence="4">LuxR C-terminal-related transcriptional regulator</fullName>
    </submittedName>
</protein>
<gene>
    <name evidence="4" type="ORF">QQ020_11350</name>
</gene>
<dbReference type="Proteomes" id="UP001172083">
    <property type="component" value="Unassembled WGS sequence"/>
</dbReference>
<dbReference type="Pfam" id="PF00196">
    <property type="entry name" value="GerE"/>
    <property type="match status" value="1"/>
</dbReference>
<dbReference type="PRINTS" id="PR00038">
    <property type="entry name" value="HTHLUXR"/>
</dbReference>
<dbReference type="InterPro" id="IPR000792">
    <property type="entry name" value="Tscrpt_reg_LuxR_C"/>
</dbReference>
<keyword evidence="1" id="KW-0238">DNA-binding</keyword>
<dbReference type="PANTHER" id="PTHR43214">
    <property type="entry name" value="TWO-COMPONENT RESPONSE REGULATOR"/>
    <property type="match status" value="1"/>
</dbReference>
<reference evidence="4" key="1">
    <citation type="submission" date="2023-06" db="EMBL/GenBank/DDBJ databases">
        <title>Genomic of Agaribacillus aureum.</title>
        <authorList>
            <person name="Wang G."/>
        </authorList>
    </citation>
    <scope>NUCLEOTIDE SEQUENCE</scope>
    <source>
        <strain evidence="4">BMA12</strain>
    </source>
</reference>
<sequence length="214" mass="24254">MKELTVYLATDQNLAPNASNGNYIELELVSDKKFSNHMKAMGKFEPKQVSPELSADASKMTIDKENLFNLIDNAPDDLKVVLLVTNDAGKSKITHDPKWNDYLICNINTQDIEKLVKQLTNRPGAKPSADTGETQDEPKENEKKLSEKFELTETEIEILRLICEEKTSEEIADKICLGRRTIEHYRSRILSKTNSRSPIGLVKFAIKNKLFVDL</sequence>
<dbReference type="RefSeq" id="WP_346757965.1">
    <property type="nucleotide sequence ID" value="NZ_JAUJEB010000001.1"/>
</dbReference>
<dbReference type="InterPro" id="IPR016032">
    <property type="entry name" value="Sig_transdc_resp-reg_C-effctor"/>
</dbReference>
<evidence type="ECO:0000256" key="2">
    <source>
        <dbReference type="SAM" id="MobiDB-lite"/>
    </source>
</evidence>
<dbReference type="EMBL" id="JAUJEB010000001">
    <property type="protein sequence ID" value="MDN5212648.1"/>
    <property type="molecule type" value="Genomic_DNA"/>
</dbReference>
<comment type="caution">
    <text evidence="4">The sequence shown here is derived from an EMBL/GenBank/DDBJ whole genome shotgun (WGS) entry which is preliminary data.</text>
</comment>
<dbReference type="InterPro" id="IPR039420">
    <property type="entry name" value="WalR-like"/>
</dbReference>
<feature type="region of interest" description="Disordered" evidence="2">
    <location>
        <begin position="120"/>
        <end position="144"/>
    </location>
</feature>
<name>A0ABT8L4K8_9BACT</name>
<dbReference type="InterPro" id="IPR036388">
    <property type="entry name" value="WH-like_DNA-bd_sf"/>
</dbReference>
<evidence type="ECO:0000256" key="1">
    <source>
        <dbReference type="ARBA" id="ARBA00023125"/>
    </source>
</evidence>
<dbReference type="SMART" id="SM00421">
    <property type="entry name" value="HTH_LUXR"/>
    <property type="match status" value="1"/>
</dbReference>
<evidence type="ECO:0000313" key="5">
    <source>
        <dbReference type="Proteomes" id="UP001172083"/>
    </source>
</evidence>